<dbReference type="RefSeq" id="WP_106620972.1">
    <property type="nucleotide sequence ID" value="NZ_CAKMBB010000013.1"/>
</dbReference>
<evidence type="ECO:0000313" key="2">
    <source>
        <dbReference type="Proteomes" id="UP000232491"/>
    </source>
</evidence>
<gene>
    <name evidence="1" type="ORF">BB215W447A_1257</name>
</gene>
<dbReference type="EMBL" id="CP021558">
    <property type="protein sequence ID" value="AUE03273.1"/>
    <property type="molecule type" value="Genomic_DNA"/>
</dbReference>
<protein>
    <submittedName>
        <fullName evidence="1">Uncharacterized protein</fullName>
    </submittedName>
</protein>
<proteinExistence type="predicted"/>
<organism evidence="1 2">
    <name type="scientific">Bifidobacterium breve</name>
    <dbReference type="NCBI Taxonomy" id="1685"/>
    <lineage>
        <taxon>Bacteria</taxon>
        <taxon>Bacillati</taxon>
        <taxon>Actinomycetota</taxon>
        <taxon>Actinomycetes</taxon>
        <taxon>Bifidobacteriales</taxon>
        <taxon>Bifidobacteriaceae</taxon>
        <taxon>Bifidobacterium</taxon>
    </lineage>
</organism>
<name>A0A2K9BA44_BIFBR</name>
<accession>A0A2K9BA44</accession>
<dbReference type="AlphaFoldDB" id="A0A2K9BA44"/>
<sequence>MMFVLYATDDVEPDRLLASVIMVSPGRWQSYVMCDPDAARTGLEAARAIMACCSDAAPAAAVYSLCEHADGMPLPARPAAIVSGSSACYADGMRPSSGPVRFLLRALEHHAGMI</sequence>
<evidence type="ECO:0000313" key="1">
    <source>
        <dbReference type="EMBL" id="AUE03273.1"/>
    </source>
</evidence>
<dbReference type="Proteomes" id="UP000232491">
    <property type="component" value="Chromosome"/>
</dbReference>
<reference evidence="1 2" key="1">
    <citation type="submission" date="2017-05" db="EMBL/GenBank/DDBJ databases">
        <title>Comparative genomics and methylome analysis of the gut commensal Bifidobacterium breve.</title>
        <authorList>
            <person name="Bottacini F."/>
            <person name="Morrissey R."/>
            <person name="Roberts R.J."/>
            <person name="James K."/>
            <person name="van Breen J."/>
            <person name="Egan M."/>
            <person name="Lambert J."/>
            <person name="van Limpt K."/>
            <person name="Stanton C."/>
            <person name="Knol J."/>
            <person name="O' Connell Motherway M."/>
            <person name="van Sinderen D."/>
        </authorList>
    </citation>
    <scope>NUCLEOTIDE SEQUENCE [LARGE SCALE GENOMIC DNA]</scope>
    <source>
        <strain evidence="1 2">215W447a</strain>
    </source>
</reference>